<dbReference type="Proteomes" id="UP000186817">
    <property type="component" value="Unassembled WGS sequence"/>
</dbReference>
<reference evidence="1 2" key="1">
    <citation type="submission" date="2016-02" db="EMBL/GenBank/DDBJ databases">
        <title>Genome analysis of coral dinoflagellate symbionts highlights evolutionary adaptations to a symbiotic lifestyle.</title>
        <authorList>
            <person name="Aranda M."/>
            <person name="Li Y."/>
            <person name="Liew Y.J."/>
            <person name="Baumgarten S."/>
            <person name="Simakov O."/>
            <person name="Wilson M."/>
            <person name="Piel J."/>
            <person name="Ashoor H."/>
            <person name="Bougouffa S."/>
            <person name="Bajic V.B."/>
            <person name="Ryu T."/>
            <person name="Ravasi T."/>
            <person name="Bayer T."/>
            <person name="Micklem G."/>
            <person name="Kim H."/>
            <person name="Bhak J."/>
            <person name="Lajeunesse T.C."/>
            <person name="Voolstra C.R."/>
        </authorList>
    </citation>
    <scope>NUCLEOTIDE SEQUENCE [LARGE SCALE GENOMIC DNA]</scope>
    <source>
        <strain evidence="1 2">CCMP2467</strain>
    </source>
</reference>
<dbReference type="EMBL" id="LSRX01000031">
    <property type="protein sequence ID" value="OLQ13179.1"/>
    <property type="molecule type" value="Genomic_DNA"/>
</dbReference>
<evidence type="ECO:0000313" key="1">
    <source>
        <dbReference type="EMBL" id="OLQ13179.1"/>
    </source>
</evidence>
<proteinExistence type="predicted"/>
<evidence type="ECO:0000313" key="2">
    <source>
        <dbReference type="Proteomes" id="UP000186817"/>
    </source>
</evidence>
<name>A0A1Q9F0K6_SYMMI</name>
<accession>A0A1Q9F0K6</accession>
<evidence type="ECO:0008006" key="3">
    <source>
        <dbReference type="Google" id="ProtNLM"/>
    </source>
</evidence>
<dbReference type="OrthoDB" id="444855at2759"/>
<comment type="caution">
    <text evidence="1">The sequence shown here is derived from an EMBL/GenBank/DDBJ whole genome shotgun (WGS) entry which is preliminary data.</text>
</comment>
<protein>
    <recommendedName>
        <fullName evidence="3">Sushi domain-containing protein</fullName>
    </recommendedName>
</protein>
<keyword evidence="2" id="KW-1185">Reference proteome</keyword>
<organism evidence="1 2">
    <name type="scientific">Symbiodinium microadriaticum</name>
    <name type="common">Dinoflagellate</name>
    <name type="synonym">Zooxanthella microadriatica</name>
    <dbReference type="NCBI Taxonomy" id="2951"/>
    <lineage>
        <taxon>Eukaryota</taxon>
        <taxon>Sar</taxon>
        <taxon>Alveolata</taxon>
        <taxon>Dinophyceae</taxon>
        <taxon>Suessiales</taxon>
        <taxon>Symbiodiniaceae</taxon>
        <taxon>Symbiodinium</taxon>
    </lineage>
</organism>
<sequence length="251" mass="26939">MYAGKIGRVSEVTCNPGYTPNVAMLTCFLLGTLPSCKPEPCPVNTTLAVSSLTDTCEGLRFWFAGSEPEPGRQLLLFDDSSDGSNTEQVGESVVSDSIWFQDGSATGSEPPPCQPVQCVCAPGYNSSQGPQMWDCAGPDSVLPAIPGRCLNVRLSRASWSEEPSLPNVRHFAEFCDKGLYNLPFGIQFTHDCDNIKTDETCTVSCADGFSGSSTVLVCEGTRGVAGNINYSDYHRIDSHADDLSGFLHDLD</sequence>
<gene>
    <name evidence="1" type="ORF">AK812_SmicGene2827</name>
</gene>
<dbReference type="AlphaFoldDB" id="A0A1Q9F0K6"/>